<evidence type="ECO:0000313" key="3">
    <source>
        <dbReference type="Proteomes" id="UP001234178"/>
    </source>
</evidence>
<dbReference type="SMART" id="SM00220">
    <property type="entry name" value="S_TKc"/>
    <property type="match status" value="1"/>
</dbReference>
<name>A0ABQ9YWE9_9CRUS</name>
<feature type="domain" description="Protein kinase" evidence="1">
    <location>
        <begin position="1"/>
        <end position="295"/>
    </location>
</feature>
<dbReference type="PROSITE" id="PS00108">
    <property type="entry name" value="PROTEIN_KINASE_ST"/>
    <property type="match status" value="1"/>
</dbReference>
<dbReference type="EMBL" id="JAOYFB010000001">
    <property type="protein sequence ID" value="KAK4004973.1"/>
    <property type="molecule type" value="Genomic_DNA"/>
</dbReference>
<dbReference type="PANTHER" id="PTHR13954">
    <property type="entry name" value="IRE1-RELATED"/>
    <property type="match status" value="1"/>
</dbReference>
<dbReference type="PROSITE" id="PS50011">
    <property type="entry name" value="PROTEIN_KINASE_DOM"/>
    <property type="match status" value="1"/>
</dbReference>
<dbReference type="Gene3D" id="3.30.200.20">
    <property type="entry name" value="Phosphorylase Kinase, domain 1"/>
    <property type="match status" value="1"/>
</dbReference>
<accession>A0ABQ9YWE9</accession>
<dbReference type="Gene3D" id="1.10.510.10">
    <property type="entry name" value="Transferase(Phosphotransferase) domain 1"/>
    <property type="match status" value="1"/>
</dbReference>
<dbReference type="InterPro" id="IPR000719">
    <property type="entry name" value="Prot_kinase_dom"/>
</dbReference>
<comment type="caution">
    <text evidence="2">The sequence shown here is derived from an EMBL/GenBank/DDBJ whole genome shotgun (WGS) entry which is preliminary data.</text>
</comment>
<dbReference type="PANTHER" id="PTHR13954:SF6">
    <property type="entry name" value="NON-SPECIFIC SERINE_THREONINE PROTEIN KINASE"/>
    <property type="match status" value="1"/>
</dbReference>
<gene>
    <name evidence="2" type="ORF">OUZ56_006699</name>
</gene>
<evidence type="ECO:0000259" key="1">
    <source>
        <dbReference type="PROSITE" id="PS50011"/>
    </source>
</evidence>
<dbReference type="InterPro" id="IPR008271">
    <property type="entry name" value="Ser/Thr_kinase_AS"/>
</dbReference>
<dbReference type="Pfam" id="PF00069">
    <property type="entry name" value="Pkinase"/>
    <property type="match status" value="1"/>
</dbReference>
<keyword evidence="3" id="KW-1185">Reference proteome</keyword>
<dbReference type="Proteomes" id="UP001234178">
    <property type="component" value="Unassembled WGS sequence"/>
</dbReference>
<dbReference type="InterPro" id="IPR045133">
    <property type="entry name" value="IRE1/2-like"/>
</dbReference>
<evidence type="ECO:0000313" key="2">
    <source>
        <dbReference type="EMBL" id="KAK4004973.1"/>
    </source>
</evidence>
<sequence length="304" mass="33977">MYMTGYGSSVSINLFAHIFSSKRSQSTMEFDKENVLGRTFNGKDVAVKRIEKSAGLNLDKAAQELEEETMKNLDHPNVLKLLHVQDDNDFKYLILELCVGTIANYVNGTYKGEMPSEIEGMIQMASGLQYIHSKHFVHRDIKPANVLISKTSSTFVLKISDFGLSRTVTTTSGSFAMTSGPKGTRVYYSPEFLFTEGKTKEEKEQIRVNVSIEVFSLGCLFFNYLTKGGHPFANGGRPNEVLTPASIQKGEKVLDGEMGLPKNHYAYAMIEGMTEKIPEDRWKLEKVLETLNAKAKSAQTDEIQ</sequence>
<protein>
    <recommendedName>
        <fullName evidence="1">Protein kinase domain-containing protein</fullName>
    </recommendedName>
</protein>
<dbReference type="SUPFAM" id="SSF56112">
    <property type="entry name" value="Protein kinase-like (PK-like)"/>
    <property type="match status" value="1"/>
</dbReference>
<reference evidence="2 3" key="1">
    <citation type="journal article" date="2023" name="Nucleic Acids Res.">
        <title>The hologenome of Daphnia magna reveals possible DNA methylation and microbiome-mediated evolution of the host genome.</title>
        <authorList>
            <person name="Chaturvedi A."/>
            <person name="Li X."/>
            <person name="Dhandapani V."/>
            <person name="Marshall H."/>
            <person name="Kissane S."/>
            <person name="Cuenca-Cambronero M."/>
            <person name="Asole G."/>
            <person name="Calvet F."/>
            <person name="Ruiz-Romero M."/>
            <person name="Marangio P."/>
            <person name="Guigo R."/>
            <person name="Rago D."/>
            <person name="Mirbahai L."/>
            <person name="Eastwood N."/>
            <person name="Colbourne J.K."/>
            <person name="Zhou J."/>
            <person name="Mallon E."/>
            <person name="Orsini L."/>
        </authorList>
    </citation>
    <scope>NUCLEOTIDE SEQUENCE [LARGE SCALE GENOMIC DNA]</scope>
    <source>
        <strain evidence="2">LRV0_1</strain>
    </source>
</reference>
<dbReference type="InterPro" id="IPR011009">
    <property type="entry name" value="Kinase-like_dom_sf"/>
</dbReference>
<proteinExistence type="predicted"/>
<organism evidence="2 3">
    <name type="scientific">Daphnia magna</name>
    <dbReference type="NCBI Taxonomy" id="35525"/>
    <lineage>
        <taxon>Eukaryota</taxon>
        <taxon>Metazoa</taxon>
        <taxon>Ecdysozoa</taxon>
        <taxon>Arthropoda</taxon>
        <taxon>Crustacea</taxon>
        <taxon>Branchiopoda</taxon>
        <taxon>Diplostraca</taxon>
        <taxon>Cladocera</taxon>
        <taxon>Anomopoda</taxon>
        <taxon>Daphniidae</taxon>
        <taxon>Daphnia</taxon>
    </lineage>
</organism>